<organism evidence="9 10">
    <name type="scientific">Palleronia pelagia</name>
    <dbReference type="NCBI Taxonomy" id="387096"/>
    <lineage>
        <taxon>Bacteria</taxon>
        <taxon>Pseudomonadati</taxon>
        <taxon>Pseudomonadota</taxon>
        <taxon>Alphaproteobacteria</taxon>
        <taxon>Rhodobacterales</taxon>
        <taxon>Roseobacteraceae</taxon>
        <taxon>Palleronia</taxon>
    </lineage>
</organism>
<dbReference type="Gene3D" id="2.60.40.4070">
    <property type="match status" value="1"/>
</dbReference>
<dbReference type="Pfam" id="PF13860">
    <property type="entry name" value="FlgD_ig"/>
    <property type="match status" value="1"/>
</dbReference>
<keyword evidence="9" id="KW-0966">Cell projection</keyword>
<proteinExistence type="inferred from homology"/>
<evidence type="ECO:0000256" key="6">
    <source>
        <dbReference type="SAM" id="MobiDB-lite"/>
    </source>
</evidence>
<gene>
    <name evidence="9" type="ORF">SAMN04488011_103207</name>
</gene>
<name>A0A1H8F5Z8_9RHOB</name>
<evidence type="ECO:0000256" key="5">
    <source>
        <dbReference type="RuleBase" id="RU362076"/>
    </source>
</evidence>
<evidence type="ECO:0000313" key="9">
    <source>
        <dbReference type="EMBL" id="SEN26498.1"/>
    </source>
</evidence>
<dbReference type="EMBL" id="FOCM01000003">
    <property type="protein sequence ID" value="SEN26498.1"/>
    <property type="molecule type" value="Genomic_DNA"/>
</dbReference>
<reference evidence="10" key="1">
    <citation type="submission" date="2016-10" db="EMBL/GenBank/DDBJ databases">
        <authorList>
            <person name="Varghese N."/>
            <person name="Submissions S."/>
        </authorList>
    </citation>
    <scope>NUCLEOTIDE SEQUENCE [LARGE SCALE GENOMIC DNA]</scope>
    <source>
        <strain evidence="10">DSM 26893</strain>
    </source>
</reference>
<dbReference type="Pfam" id="PF03963">
    <property type="entry name" value="FlgD"/>
    <property type="match status" value="1"/>
</dbReference>
<feature type="domain" description="FlgD/Vpr Ig-like" evidence="7">
    <location>
        <begin position="109"/>
        <end position="178"/>
    </location>
</feature>
<comment type="similarity">
    <text evidence="1 5">Belongs to the FlgD family.</text>
</comment>
<dbReference type="Pfam" id="PF13861">
    <property type="entry name" value="FLgD_tudor"/>
    <property type="match status" value="1"/>
</dbReference>
<keyword evidence="3 5" id="KW-1005">Bacterial flagellum biogenesis</keyword>
<sequence>MIDSTATQASAGATSQTAAQKASDKLDEQYQQFLTLLTAQISNQDPLKPMDSTQFVSQLAQLSQVEQGVATNRNLEAVLEQLQGATARSDLDLMGRDVLVASDTATLDEAGFGAAFELGEDAASVTARILASDGALVRELDLGAANAGEIHDLTWNGRDSQGLPVPPGSLRVELTALDSEGAQVSSETLARTRVEGVSFAQTGASLHLATGAQVNSLAVRSVR</sequence>
<comment type="function">
    <text evidence="4 5">Required for flagellar hook formation. May act as a scaffolding protein.</text>
</comment>
<evidence type="ECO:0000259" key="7">
    <source>
        <dbReference type="Pfam" id="PF13860"/>
    </source>
</evidence>
<evidence type="ECO:0000259" key="8">
    <source>
        <dbReference type="Pfam" id="PF13861"/>
    </source>
</evidence>
<protein>
    <recommendedName>
        <fullName evidence="2 5">Basal-body rod modification protein FlgD</fullName>
    </recommendedName>
</protein>
<evidence type="ECO:0000256" key="1">
    <source>
        <dbReference type="ARBA" id="ARBA00010577"/>
    </source>
</evidence>
<dbReference type="Gene3D" id="2.30.30.910">
    <property type="match status" value="1"/>
</dbReference>
<keyword evidence="10" id="KW-1185">Reference proteome</keyword>
<dbReference type="AlphaFoldDB" id="A0A1H8F5Z8"/>
<feature type="domain" description="FlgD Tudor-like" evidence="8">
    <location>
        <begin position="93"/>
        <end position="219"/>
    </location>
</feature>
<keyword evidence="9" id="KW-0969">Cilium</keyword>
<dbReference type="OrthoDB" id="9785233at2"/>
<dbReference type="Proteomes" id="UP000199372">
    <property type="component" value="Unassembled WGS sequence"/>
</dbReference>
<accession>A0A1H8F5Z8</accession>
<evidence type="ECO:0000256" key="2">
    <source>
        <dbReference type="ARBA" id="ARBA00016013"/>
    </source>
</evidence>
<evidence type="ECO:0000256" key="3">
    <source>
        <dbReference type="ARBA" id="ARBA00022795"/>
    </source>
</evidence>
<dbReference type="InterPro" id="IPR025965">
    <property type="entry name" value="FlgD/Vpr_Ig-like"/>
</dbReference>
<keyword evidence="9" id="KW-0282">Flagellum</keyword>
<dbReference type="GO" id="GO:0044781">
    <property type="term" value="P:bacterial-type flagellum organization"/>
    <property type="evidence" value="ECO:0007669"/>
    <property type="project" value="UniProtKB-UniRule"/>
</dbReference>
<dbReference type="InterPro" id="IPR005648">
    <property type="entry name" value="FlgD"/>
</dbReference>
<evidence type="ECO:0000256" key="4">
    <source>
        <dbReference type="ARBA" id="ARBA00024746"/>
    </source>
</evidence>
<feature type="region of interest" description="Disordered" evidence="6">
    <location>
        <begin position="1"/>
        <end position="20"/>
    </location>
</feature>
<dbReference type="RefSeq" id="WP_091845010.1">
    <property type="nucleotide sequence ID" value="NZ_FOCM01000003.1"/>
</dbReference>
<dbReference type="InterPro" id="IPR025963">
    <property type="entry name" value="FLgD_Tudor"/>
</dbReference>
<evidence type="ECO:0000313" key="10">
    <source>
        <dbReference type="Proteomes" id="UP000199372"/>
    </source>
</evidence>